<gene>
    <name evidence="8" type="ORF">N656DRAFT_776901</name>
</gene>
<dbReference type="InterPro" id="IPR016161">
    <property type="entry name" value="Ald_DH/histidinol_DH"/>
</dbReference>
<evidence type="ECO:0000256" key="1">
    <source>
        <dbReference type="ARBA" id="ARBA00009986"/>
    </source>
</evidence>
<reference evidence="8" key="1">
    <citation type="journal article" date="2023" name="Mol. Phylogenet. Evol.">
        <title>Genome-scale phylogeny and comparative genomics of the fungal order Sordariales.</title>
        <authorList>
            <person name="Hensen N."/>
            <person name="Bonometti L."/>
            <person name="Westerberg I."/>
            <person name="Brannstrom I.O."/>
            <person name="Guillou S."/>
            <person name="Cros-Aarteil S."/>
            <person name="Calhoun S."/>
            <person name="Haridas S."/>
            <person name="Kuo A."/>
            <person name="Mondo S."/>
            <person name="Pangilinan J."/>
            <person name="Riley R."/>
            <person name="LaButti K."/>
            <person name="Andreopoulos B."/>
            <person name="Lipzen A."/>
            <person name="Chen C."/>
            <person name="Yan M."/>
            <person name="Daum C."/>
            <person name="Ng V."/>
            <person name="Clum A."/>
            <person name="Steindorff A."/>
            <person name="Ohm R.A."/>
            <person name="Martin F."/>
            <person name="Silar P."/>
            <person name="Natvig D.O."/>
            <person name="Lalanne C."/>
            <person name="Gautier V."/>
            <person name="Ament-Velasquez S.L."/>
            <person name="Kruys A."/>
            <person name="Hutchinson M.I."/>
            <person name="Powell A.J."/>
            <person name="Barry K."/>
            <person name="Miller A.N."/>
            <person name="Grigoriev I.V."/>
            <person name="Debuchy R."/>
            <person name="Gladieux P."/>
            <person name="Hiltunen Thoren M."/>
            <person name="Johannesson H."/>
        </authorList>
    </citation>
    <scope>NUCLEOTIDE SEQUENCE</scope>
    <source>
        <strain evidence="8">CBS 508.74</strain>
    </source>
</reference>
<comment type="similarity">
    <text evidence="1 6">Belongs to the aldehyde dehydrogenase family.</text>
</comment>
<dbReference type="Gene3D" id="3.40.309.10">
    <property type="entry name" value="Aldehyde Dehydrogenase, Chain A, domain 2"/>
    <property type="match status" value="1"/>
</dbReference>
<dbReference type="Pfam" id="PF00171">
    <property type="entry name" value="Aldedh"/>
    <property type="match status" value="1"/>
</dbReference>
<dbReference type="PROSITE" id="PS00687">
    <property type="entry name" value="ALDEHYDE_DEHYDR_GLU"/>
    <property type="match status" value="1"/>
</dbReference>
<protein>
    <recommendedName>
        <fullName evidence="3">aldehyde dehydrogenase (NAD(+))</fullName>
        <ecNumber evidence="3">1.2.1.3</ecNumber>
    </recommendedName>
</protein>
<dbReference type="EC" id="1.2.1.3" evidence="3"/>
<evidence type="ECO:0000313" key="9">
    <source>
        <dbReference type="Proteomes" id="UP001302812"/>
    </source>
</evidence>
<dbReference type="CDD" id="cd07106">
    <property type="entry name" value="ALDH_AldA-AAD23400"/>
    <property type="match status" value="1"/>
</dbReference>
<sequence length="491" mass="52503">MGAAENYKLDSFEIFRNVINNELTTTAQTRHAINPSTGEPLPDVPLSTPEDVDRAVAAAQAAFPAWSGLSQDERADYLSKFADAVDANKEELITLLGREAGKPPQLATMEILGCVAQIRGTSKFRLTEEKVEETDERVVTVRHVPIGVGVGIIPWNFPALLGIIKLSAALLTGNTFIWKPSPYTPNTALKIGELAAKVFPKGVVNVLSGDESLGPLFTAHPGVAKISFTGSVATGKKVMQACAGTLKRFTLELGGNDPAIIYPDVDVAKVAPMIAQLALIHTGQVCMAAKRIYVHEDIYDTFVAAVANFIKSSIKMGMSNDPEAAIGPIQNSMQFGKLQGLYSQIDKQGWKAIPVAGSSFGNNNAGGYFLAPTLIDNPPEDSQIVVEEQFGPIVPMLKWSDEDDVVRRANATQMGLGASVWGGDQARAERTARRLEAGSVWVNHFVSVGPLAPYSGHKQSGIGAESGMEGLRGWCNIQTVWTAKSSSVNGK</sequence>
<evidence type="ECO:0000313" key="8">
    <source>
        <dbReference type="EMBL" id="KAK4114721.1"/>
    </source>
</evidence>
<accession>A0AAN6TIE8</accession>
<dbReference type="FunFam" id="3.40.605.10:FF:000007">
    <property type="entry name" value="NAD/NADP-dependent betaine aldehyde dehydrogenase"/>
    <property type="match status" value="1"/>
</dbReference>
<feature type="active site" evidence="5">
    <location>
        <position position="252"/>
    </location>
</feature>
<dbReference type="EMBL" id="MU853336">
    <property type="protein sequence ID" value="KAK4114721.1"/>
    <property type="molecule type" value="Genomic_DNA"/>
</dbReference>
<evidence type="ECO:0000259" key="7">
    <source>
        <dbReference type="Pfam" id="PF00171"/>
    </source>
</evidence>
<evidence type="ECO:0000256" key="6">
    <source>
        <dbReference type="RuleBase" id="RU003345"/>
    </source>
</evidence>
<dbReference type="GO" id="GO:0004029">
    <property type="term" value="F:aldehyde dehydrogenase (NAD+) activity"/>
    <property type="evidence" value="ECO:0007669"/>
    <property type="project" value="UniProtKB-EC"/>
</dbReference>
<reference evidence="8" key="2">
    <citation type="submission" date="2023-05" db="EMBL/GenBank/DDBJ databases">
        <authorList>
            <consortium name="Lawrence Berkeley National Laboratory"/>
            <person name="Steindorff A."/>
            <person name="Hensen N."/>
            <person name="Bonometti L."/>
            <person name="Westerberg I."/>
            <person name="Brannstrom I.O."/>
            <person name="Guillou S."/>
            <person name="Cros-Aarteil S."/>
            <person name="Calhoun S."/>
            <person name="Haridas S."/>
            <person name="Kuo A."/>
            <person name="Mondo S."/>
            <person name="Pangilinan J."/>
            <person name="Riley R."/>
            <person name="Labutti K."/>
            <person name="Andreopoulos B."/>
            <person name="Lipzen A."/>
            <person name="Chen C."/>
            <person name="Yanf M."/>
            <person name="Daum C."/>
            <person name="Ng V."/>
            <person name="Clum A."/>
            <person name="Ohm R."/>
            <person name="Martin F."/>
            <person name="Silar P."/>
            <person name="Natvig D."/>
            <person name="Lalanne C."/>
            <person name="Gautier V."/>
            <person name="Ament-Velasquez S.L."/>
            <person name="Kruys A."/>
            <person name="Hutchinson M.I."/>
            <person name="Powell A.J."/>
            <person name="Barry K."/>
            <person name="Miller A.N."/>
            <person name="Grigoriev I.V."/>
            <person name="Debuchy R."/>
            <person name="Gladieux P."/>
            <person name="Thoren M.H."/>
            <person name="Johannesson H."/>
        </authorList>
    </citation>
    <scope>NUCLEOTIDE SEQUENCE</scope>
    <source>
        <strain evidence="8">CBS 508.74</strain>
    </source>
</reference>
<dbReference type="RefSeq" id="XP_064672291.1">
    <property type="nucleotide sequence ID" value="XM_064814732.1"/>
</dbReference>
<dbReference type="InterPro" id="IPR016162">
    <property type="entry name" value="Ald_DH_N"/>
</dbReference>
<dbReference type="InterPro" id="IPR015590">
    <property type="entry name" value="Aldehyde_DH_dom"/>
</dbReference>
<feature type="domain" description="Aldehyde dehydrogenase" evidence="7">
    <location>
        <begin position="28"/>
        <end position="480"/>
    </location>
</feature>
<keyword evidence="9" id="KW-1185">Reference proteome</keyword>
<dbReference type="Gene3D" id="3.40.605.10">
    <property type="entry name" value="Aldehyde Dehydrogenase, Chain A, domain 1"/>
    <property type="match status" value="1"/>
</dbReference>
<evidence type="ECO:0000256" key="3">
    <source>
        <dbReference type="ARBA" id="ARBA00024226"/>
    </source>
</evidence>
<dbReference type="SUPFAM" id="SSF53720">
    <property type="entry name" value="ALDH-like"/>
    <property type="match status" value="1"/>
</dbReference>
<keyword evidence="2 6" id="KW-0560">Oxidoreductase</keyword>
<dbReference type="PANTHER" id="PTHR11699">
    <property type="entry name" value="ALDEHYDE DEHYDROGENASE-RELATED"/>
    <property type="match status" value="1"/>
</dbReference>
<dbReference type="AlphaFoldDB" id="A0AAN6TIE8"/>
<comment type="catalytic activity">
    <reaction evidence="4">
        <text>an aldehyde + NAD(+) + H2O = a carboxylate + NADH + 2 H(+)</text>
        <dbReference type="Rhea" id="RHEA:16185"/>
        <dbReference type="ChEBI" id="CHEBI:15377"/>
        <dbReference type="ChEBI" id="CHEBI:15378"/>
        <dbReference type="ChEBI" id="CHEBI:17478"/>
        <dbReference type="ChEBI" id="CHEBI:29067"/>
        <dbReference type="ChEBI" id="CHEBI:57540"/>
        <dbReference type="ChEBI" id="CHEBI:57945"/>
        <dbReference type="EC" id="1.2.1.3"/>
    </reaction>
</comment>
<dbReference type="InterPro" id="IPR016160">
    <property type="entry name" value="Ald_DH_CS_CYS"/>
</dbReference>
<evidence type="ECO:0000256" key="5">
    <source>
        <dbReference type="PROSITE-ProRule" id="PRU10007"/>
    </source>
</evidence>
<dbReference type="PROSITE" id="PS00070">
    <property type="entry name" value="ALDEHYDE_DEHYDR_CYS"/>
    <property type="match status" value="1"/>
</dbReference>
<dbReference type="Proteomes" id="UP001302812">
    <property type="component" value="Unassembled WGS sequence"/>
</dbReference>
<dbReference type="GeneID" id="89938857"/>
<comment type="caution">
    <text evidence="8">The sequence shown here is derived from an EMBL/GenBank/DDBJ whole genome shotgun (WGS) entry which is preliminary data.</text>
</comment>
<organism evidence="8 9">
    <name type="scientific">Canariomyces notabilis</name>
    <dbReference type="NCBI Taxonomy" id="2074819"/>
    <lineage>
        <taxon>Eukaryota</taxon>
        <taxon>Fungi</taxon>
        <taxon>Dikarya</taxon>
        <taxon>Ascomycota</taxon>
        <taxon>Pezizomycotina</taxon>
        <taxon>Sordariomycetes</taxon>
        <taxon>Sordariomycetidae</taxon>
        <taxon>Sordariales</taxon>
        <taxon>Chaetomiaceae</taxon>
        <taxon>Canariomyces</taxon>
    </lineage>
</organism>
<dbReference type="InterPro" id="IPR029510">
    <property type="entry name" value="Ald_DH_CS_GLU"/>
</dbReference>
<evidence type="ECO:0000256" key="4">
    <source>
        <dbReference type="ARBA" id="ARBA00049194"/>
    </source>
</evidence>
<evidence type="ECO:0000256" key="2">
    <source>
        <dbReference type="ARBA" id="ARBA00023002"/>
    </source>
</evidence>
<dbReference type="InterPro" id="IPR044086">
    <property type="entry name" value="LUC3-like"/>
</dbReference>
<dbReference type="InterPro" id="IPR016163">
    <property type="entry name" value="Ald_DH_C"/>
</dbReference>
<name>A0AAN6TIE8_9PEZI</name>
<proteinExistence type="inferred from homology"/>